<accession>A0AAV2NR63</accession>
<protein>
    <submittedName>
        <fullName evidence="3">Uncharacterized protein</fullName>
    </submittedName>
</protein>
<evidence type="ECO:0000256" key="1">
    <source>
        <dbReference type="SAM" id="MobiDB-lite"/>
    </source>
</evidence>
<feature type="chain" id="PRO_5043886843" evidence="2">
    <location>
        <begin position="21"/>
        <end position="258"/>
    </location>
</feature>
<keyword evidence="4" id="KW-1185">Reference proteome</keyword>
<feature type="compositionally biased region" description="Low complexity" evidence="1">
    <location>
        <begin position="122"/>
        <end position="171"/>
    </location>
</feature>
<keyword evidence="2" id="KW-0732">Signal</keyword>
<proteinExistence type="predicted"/>
<evidence type="ECO:0000313" key="4">
    <source>
        <dbReference type="Proteomes" id="UP001497644"/>
    </source>
</evidence>
<dbReference type="PRINTS" id="PR01217">
    <property type="entry name" value="PRICHEXTENSN"/>
</dbReference>
<reference evidence="3" key="1">
    <citation type="submission" date="2024-04" db="EMBL/GenBank/DDBJ databases">
        <authorList>
            <consortium name="Molecular Ecology Group"/>
        </authorList>
    </citation>
    <scope>NUCLEOTIDE SEQUENCE</scope>
</reference>
<dbReference type="EMBL" id="OZ034826">
    <property type="protein sequence ID" value="CAL1682276.1"/>
    <property type="molecule type" value="Genomic_DNA"/>
</dbReference>
<evidence type="ECO:0000313" key="3">
    <source>
        <dbReference type="EMBL" id="CAL1682276.1"/>
    </source>
</evidence>
<organism evidence="3 4">
    <name type="scientific">Lasius platythorax</name>
    <dbReference type="NCBI Taxonomy" id="488582"/>
    <lineage>
        <taxon>Eukaryota</taxon>
        <taxon>Metazoa</taxon>
        <taxon>Ecdysozoa</taxon>
        <taxon>Arthropoda</taxon>
        <taxon>Hexapoda</taxon>
        <taxon>Insecta</taxon>
        <taxon>Pterygota</taxon>
        <taxon>Neoptera</taxon>
        <taxon>Endopterygota</taxon>
        <taxon>Hymenoptera</taxon>
        <taxon>Apocrita</taxon>
        <taxon>Aculeata</taxon>
        <taxon>Formicoidea</taxon>
        <taxon>Formicidae</taxon>
        <taxon>Formicinae</taxon>
        <taxon>Lasius</taxon>
        <taxon>Lasius</taxon>
    </lineage>
</organism>
<sequence>MWKLLCAVIVVAVLSTYADADRERGKHAIRNRRIHIQNLQPPIDYSVKGQEAIVIESEFLGYNYSTPKTETDGYVYTPGGYIYVTPTVKISTTTRKPTTKPSTPGTTYLPPGTTYLPPPTTTPTTTTTTSTTTPTTTTTTSTTTPTTTTTTSTTTPTTTTTTSTTTPSTTPFKPYNRTYLPPPGPPKVYLPPVRATVIPYPSVIYTRISTEKTITRVNTNPITISPPTLPPTTPSRPFGYYNEYLPPKEYLPAFITRK</sequence>
<name>A0AAV2NR63_9HYME</name>
<evidence type="ECO:0000256" key="2">
    <source>
        <dbReference type="SAM" id="SignalP"/>
    </source>
</evidence>
<dbReference type="AlphaFoldDB" id="A0AAV2NR63"/>
<gene>
    <name evidence="3" type="ORF">LPLAT_LOCUS8121</name>
</gene>
<feature type="region of interest" description="Disordered" evidence="1">
    <location>
        <begin position="92"/>
        <end position="180"/>
    </location>
</feature>
<feature type="compositionally biased region" description="Low complexity" evidence="1">
    <location>
        <begin position="92"/>
        <end position="115"/>
    </location>
</feature>
<dbReference type="Proteomes" id="UP001497644">
    <property type="component" value="Chromosome 3"/>
</dbReference>
<feature type="signal peptide" evidence="2">
    <location>
        <begin position="1"/>
        <end position="20"/>
    </location>
</feature>